<dbReference type="InParanoid" id="C7PY76"/>
<reference evidence="1 2" key="1">
    <citation type="journal article" date="2009" name="Stand. Genomic Sci.">
        <title>Complete genome sequence of Catenulispora acidiphila type strain (ID 139908).</title>
        <authorList>
            <person name="Copeland A."/>
            <person name="Lapidus A."/>
            <person name="Glavina Del Rio T."/>
            <person name="Nolan M."/>
            <person name="Lucas S."/>
            <person name="Chen F."/>
            <person name="Tice H."/>
            <person name="Cheng J.F."/>
            <person name="Bruce D."/>
            <person name="Goodwin L."/>
            <person name="Pitluck S."/>
            <person name="Mikhailova N."/>
            <person name="Pati A."/>
            <person name="Ivanova N."/>
            <person name="Mavromatis K."/>
            <person name="Chen A."/>
            <person name="Palaniappan K."/>
            <person name="Chain P."/>
            <person name="Land M."/>
            <person name="Hauser L."/>
            <person name="Chang Y.J."/>
            <person name="Jeffries C.D."/>
            <person name="Chertkov O."/>
            <person name="Brettin T."/>
            <person name="Detter J.C."/>
            <person name="Han C."/>
            <person name="Ali Z."/>
            <person name="Tindall B.J."/>
            <person name="Goker M."/>
            <person name="Bristow J."/>
            <person name="Eisen J.A."/>
            <person name="Markowitz V."/>
            <person name="Hugenholtz P."/>
            <person name="Kyrpides N.C."/>
            <person name="Klenk H.P."/>
        </authorList>
    </citation>
    <scope>NUCLEOTIDE SEQUENCE [LARGE SCALE GENOMIC DNA]</scope>
    <source>
        <strain evidence="2">DSM 44928 / JCM 14897 / NBRC 102108 / NRRL B-24433 / ID139908</strain>
    </source>
</reference>
<name>C7PY76_CATAD</name>
<protein>
    <submittedName>
        <fullName evidence="1">Uncharacterized protein</fullName>
    </submittedName>
</protein>
<evidence type="ECO:0000313" key="1">
    <source>
        <dbReference type="EMBL" id="ACU75366.1"/>
    </source>
</evidence>
<dbReference type="HOGENOM" id="CLU_697725_0_0_11"/>
<proteinExistence type="predicted"/>
<dbReference type="EMBL" id="CP001700">
    <property type="protein sequence ID" value="ACU75366.1"/>
    <property type="molecule type" value="Genomic_DNA"/>
</dbReference>
<accession>C7PY76</accession>
<organism evidence="1 2">
    <name type="scientific">Catenulispora acidiphila (strain DSM 44928 / JCM 14897 / NBRC 102108 / NRRL B-24433 / ID139908)</name>
    <dbReference type="NCBI Taxonomy" id="479433"/>
    <lineage>
        <taxon>Bacteria</taxon>
        <taxon>Bacillati</taxon>
        <taxon>Actinomycetota</taxon>
        <taxon>Actinomycetes</taxon>
        <taxon>Catenulisporales</taxon>
        <taxon>Catenulisporaceae</taxon>
        <taxon>Catenulispora</taxon>
    </lineage>
</organism>
<dbReference type="KEGG" id="cai:Caci_6517"/>
<dbReference type="AlphaFoldDB" id="C7PY76"/>
<dbReference type="Proteomes" id="UP000000851">
    <property type="component" value="Chromosome"/>
</dbReference>
<evidence type="ECO:0000313" key="2">
    <source>
        <dbReference type="Proteomes" id="UP000000851"/>
    </source>
</evidence>
<keyword evidence="2" id="KW-1185">Reference proteome</keyword>
<sequence length="395" mass="42314">MGQFRLKRLLKAAMYVDQHMLGVPADAPETVGLTDVVGEIARAIHVDVPPTVLVSPYAEVAISGDTADDMILYVGAPFLLGLPVVELKAVLAYTMAALGEPHPALADAVVRSAQSFQDWLDLFGATTPLGRRYRKFLDASAEVRTDLARHADRAAAALAGSQKYAQNGLARSKAITEHFVRFAPYYLVTGAEPLQDLYRNWLLAAAQPVPAWAVHLRSLVDPPIPGECVPLVAALNDEDVDILVAAIDVDPDDATGYDYDRIREKILAVAGESLGREATPADVVALVADGRGVELAARWDGLTSAELAAILSKTHGMEQYSAESLTSVSTTGELLEAFIPGLAVRHGYRYDPVLRPGVLVADAQPEIEIFESIGSAVVGDTTTLAELVKQLTENR</sequence>
<gene>
    <name evidence="1" type="ordered locus">Caci_6517</name>
</gene>